<reference evidence="2 3" key="1">
    <citation type="submission" date="2013-08" db="EMBL/GenBank/DDBJ databases">
        <authorList>
            <person name="Weinstock G."/>
            <person name="Sodergren E."/>
            <person name="Wylie T."/>
            <person name="Fulton L."/>
            <person name="Fulton R."/>
            <person name="Fronick C."/>
            <person name="O'Laughlin M."/>
            <person name="Godfrey J."/>
            <person name="Miner T."/>
            <person name="Herter B."/>
            <person name="Appelbaum E."/>
            <person name="Cordes M."/>
            <person name="Lek S."/>
            <person name="Wollam A."/>
            <person name="Pepin K.H."/>
            <person name="Palsikar V.B."/>
            <person name="Mitreva M."/>
            <person name="Wilson R.K."/>
        </authorList>
    </citation>
    <scope>NUCLEOTIDE SEQUENCE [LARGE SCALE GENOMIC DNA]</scope>
    <source>
        <strain evidence="2 3">ATCC 14665</strain>
    </source>
</reference>
<evidence type="ECO:0000313" key="3">
    <source>
        <dbReference type="Proteomes" id="UP000016605"/>
    </source>
</evidence>
<comment type="caution">
    <text evidence="2">The sequence shown here is derived from an EMBL/GenBank/DDBJ whole genome shotgun (WGS) entry which is preliminary data.</text>
</comment>
<gene>
    <name evidence="2" type="ORF">N136_03872</name>
</gene>
<evidence type="ECO:0000256" key="1">
    <source>
        <dbReference type="SAM" id="Phobius"/>
    </source>
</evidence>
<protein>
    <recommendedName>
        <fullName evidence="4">DUF2975 domain-containing protein</fullName>
    </recommendedName>
</protein>
<dbReference type="Proteomes" id="UP000016605">
    <property type="component" value="Unassembled WGS sequence"/>
</dbReference>
<dbReference type="PATRIC" id="fig|1358026.3.peg.3218"/>
<dbReference type="AlphaFoldDB" id="U2RMJ8"/>
<evidence type="ECO:0008006" key="4">
    <source>
        <dbReference type="Google" id="ProtNLM"/>
    </source>
</evidence>
<keyword evidence="1" id="KW-1133">Transmembrane helix</keyword>
<feature type="transmembrane region" description="Helical" evidence="1">
    <location>
        <begin position="21"/>
        <end position="40"/>
    </location>
</feature>
<dbReference type="HOGENOM" id="CLU_1341908_0_0_11"/>
<keyword evidence="1" id="KW-0812">Transmembrane</keyword>
<sequence>MEESMSTVEGYRQSKGDRASIVAFIVAGVVLAGWSIVQAVRTIVEAASNRDVRVLADFAGTTAQAPIGPGGSMREVELATAYVTAPQLPAASFVALILREILTAATVVGVIVCLVWLAINVLRGRIFSRANTALVAIASVYGLVAWAGIALLNTMVANGAIARISDRDFDNPVMSIPLQPLLLLAFAAAIVATAFTVGDRMRRDTEGLV</sequence>
<evidence type="ECO:0000313" key="2">
    <source>
        <dbReference type="EMBL" id="ERK69804.1"/>
    </source>
</evidence>
<feature type="transmembrane region" description="Helical" evidence="1">
    <location>
        <begin position="176"/>
        <end position="197"/>
    </location>
</feature>
<accession>U2RMJ8</accession>
<keyword evidence="1" id="KW-0472">Membrane</keyword>
<feature type="transmembrane region" description="Helical" evidence="1">
    <location>
        <begin position="101"/>
        <end position="122"/>
    </location>
</feature>
<name>U2RMJ8_LEIAQ</name>
<proteinExistence type="predicted"/>
<feature type="transmembrane region" description="Helical" evidence="1">
    <location>
        <begin position="134"/>
        <end position="156"/>
    </location>
</feature>
<dbReference type="EMBL" id="AWVQ01000598">
    <property type="protein sequence ID" value="ERK69804.1"/>
    <property type="molecule type" value="Genomic_DNA"/>
</dbReference>
<organism evidence="2 3">
    <name type="scientific">Leifsonia aquatica ATCC 14665</name>
    <dbReference type="NCBI Taxonomy" id="1358026"/>
    <lineage>
        <taxon>Bacteria</taxon>
        <taxon>Bacillati</taxon>
        <taxon>Actinomycetota</taxon>
        <taxon>Actinomycetes</taxon>
        <taxon>Micrococcales</taxon>
        <taxon>Microbacteriaceae</taxon>
        <taxon>Leifsonia</taxon>
    </lineage>
</organism>